<evidence type="ECO:0000313" key="2">
    <source>
        <dbReference type="Proteomes" id="UP000320773"/>
    </source>
</evidence>
<sequence length="449" mass="52482">MNNEHNPIAVRIGNIQQIWNKTRINNPKARLFNMVCYADDYPLVNGFLKLECSQYGKSSDSFVVFFIDFVDKNSFYYTLIEQWLLTFEDDLKKHPDWNWQDFKTFQEEFKQLKSNNTQELKNFYVKILMSFKLFEARKDNLLIVGVIIKNSSSLKLLNESLRELFTVLPNDIGILLLETQNKAIHKEMMESIGKLGQTIEIPNQNINKAYKEIATQGNPHDPQVRYRKCLFEIGEAAKDKKQEKVKKLGNELIDISKSTGELSFWASSHLIYASFLFQFKDEKERIHQLLDKGIKMMLPVYKEKQDCAGILMQLYTFKASHYSMTNQLQLAIDYFLKQVAIAKEVNQDMQVINGYNYALMAAKREDKHQYKDILEEAFQFGYALPDETLKIINFTFIANSYLESYPKIDDKEIKAIANRMESIFGSNWKDNPKQIAKKMQEQLQLSNAN</sequence>
<organism evidence="1 2">
    <name type="scientific">Flavobacterium branchiophilum</name>
    <dbReference type="NCBI Taxonomy" id="55197"/>
    <lineage>
        <taxon>Bacteria</taxon>
        <taxon>Pseudomonadati</taxon>
        <taxon>Bacteroidota</taxon>
        <taxon>Flavobacteriia</taxon>
        <taxon>Flavobacteriales</taxon>
        <taxon>Flavobacteriaceae</taxon>
        <taxon>Flavobacterium</taxon>
    </lineage>
</organism>
<dbReference type="AlphaFoldDB" id="A0A543G2D4"/>
<proteinExistence type="predicted"/>
<dbReference type="RefSeq" id="WP_089079971.1">
    <property type="nucleotide sequence ID" value="NZ_VFPJ01000001.1"/>
</dbReference>
<accession>A0A543G2D4</accession>
<reference evidence="1 2" key="1">
    <citation type="submission" date="2019-06" db="EMBL/GenBank/DDBJ databases">
        <title>Genomic Encyclopedia of Archaeal and Bacterial Type Strains, Phase II (KMG-II): from individual species to whole genera.</title>
        <authorList>
            <person name="Goeker M."/>
        </authorList>
    </citation>
    <scope>NUCLEOTIDE SEQUENCE [LARGE SCALE GENOMIC DNA]</scope>
    <source>
        <strain evidence="1 2">DSM 24789</strain>
    </source>
</reference>
<dbReference type="EMBL" id="VFPJ01000001">
    <property type="protein sequence ID" value="TQM40238.1"/>
    <property type="molecule type" value="Genomic_DNA"/>
</dbReference>
<name>A0A543G2D4_9FLAO</name>
<protein>
    <submittedName>
        <fullName evidence="1">Uncharacterized protein</fullName>
    </submittedName>
</protein>
<comment type="caution">
    <text evidence="1">The sequence shown here is derived from an EMBL/GenBank/DDBJ whole genome shotgun (WGS) entry which is preliminary data.</text>
</comment>
<dbReference type="Proteomes" id="UP000320773">
    <property type="component" value="Unassembled WGS sequence"/>
</dbReference>
<gene>
    <name evidence="1" type="ORF">BC670_1113</name>
</gene>
<evidence type="ECO:0000313" key="1">
    <source>
        <dbReference type="EMBL" id="TQM40238.1"/>
    </source>
</evidence>